<feature type="compositionally biased region" description="Low complexity" evidence="7">
    <location>
        <begin position="570"/>
        <end position="579"/>
    </location>
</feature>
<dbReference type="InterPro" id="IPR050815">
    <property type="entry name" value="TF_fung"/>
</dbReference>
<protein>
    <recommendedName>
        <fullName evidence="8">Zn(2)-C6 fungal-type domain-containing protein</fullName>
    </recommendedName>
</protein>
<feature type="region of interest" description="Disordered" evidence="7">
    <location>
        <begin position="180"/>
        <end position="200"/>
    </location>
</feature>
<dbReference type="PANTHER" id="PTHR47338">
    <property type="entry name" value="ZN(II)2CYS6 TRANSCRIPTION FACTOR (EUROFUNG)-RELATED"/>
    <property type="match status" value="1"/>
</dbReference>
<evidence type="ECO:0000256" key="1">
    <source>
        <dbReference type="ARBA" id="ARBA00004123"/>
    </source>
</evidence>
<feature type="region of interest" description="Disordered" evidence="7">
    <location>
        <begin position="525"/>
        <end position="584"/>
    </location>
</feature>
<dbReference type="SMART" id="SM00906">
    <property type="entry name" value="Fungal_trans"/>
    <property type="match status" value="1"/>
</dbReference>
<dbReference type="InterPro" id="IPR001138">
    <property type="entry name" value="Zn2Cys6_DnaBD"/>
</dbReference>
<dbReference type="Proteomes" id="UP000054097">
    <property type="component" value="Unassembled WGS sequence"/>
</dbReference>
<keyword evidence="10" id="KW-1185">Reference proteome</keyword>
<dbReference type="GO" id="GO:0003677">
    <property type="term" value="F:DNA binding"/>
    <property type="evidence" value="ECO:0007669"/>
    <property type="project" value="InterPro"/>
</dbReference>
<evidence type="ECO:0000313" key="9">
    <source>
        <dbReference type="EMBL" id="KIM34376.1"/>
    </source>
</evidence>
<keyword evidence="6" id="KW-0175">Coiled coil</keyword>
<feature type="coiled-coil region" evidence="6">
    <location>
        <begin position="82"/>
        <end position="109"/>
    </location>
</feature>
<dbReference type="EMBL" id="KN824277">
    <property type="protein sequence ID" value="KIM34376.1"/>
    <property type="molecule type" value="Genomic_DNA"/>
</dbReference>
<feature type="compositionally biased region" description="Polar residues" evidence="7">
    <location>
        <begin position="180"/>
        <end position="199"/>
    </location>
</feature>
<dbReference type="CDD" id="cd00067">
    <property type="entry name" value="GAL4"/>
    <property type="match status" value="1"/>
</dbReference>
<dbReference type="InterPro" id="IPR007219">
    <property type="entry name" value="XnlR_reg_dom"/>
</dbReference>
<dbReference type="Pfam" id="PF04082">
    <property type="entry name" value="Fungal_trans"/>
    <property type="match status" value="1"/>
</dbReference>
<comment type="subcellular location">
    <subcellularLocation>
        <location evidence="1">Nucleus</location>
    </subcellularLocation>
</comment>
<dbReference type="PROSITE" id="PS50048">
    <property type="entry name" value="ZN2_CY6_FUNGAL_2"/>
    <property type="match status" value="1"/>
</dbReference>
<gene>
    <name evidence="9" type="ORF">M408DRAFT_94738</name>
</gene>
<evidence type="ECO:0000256" key="3">
    <source>
        <dbReference type="ARBA" id="ARBA00023015"/>
    </source>
</evidence>
<dbReference type="Pfam" id="PF00172">
    <property type="entry name" value="Zn_clus"/>
    <property type="match status" value="1"/>
</dbReference>
<organism evidence="9 10">
    <name type="scientific">Serendipita vermifera MAFF 305830</name>
    <dbReference type="NCBI Taxonomy" id="933852"/>
    <lineage>
        <taxon>Eukaryota</taxon>
        <taxon>Fungi</taxon>
        <taxon>Dikarya</taxon>
        <taxon>Basidiomycota</taxon>
        <taxon>Agaricomycotina</taxon>
        <taxon>Agaricomycetes</taxon>
        <taxon>Sebacinales</taxon>
        <taxon>Serendipitaceae</taxon>
        <taxon>Serendipita</taxon>
    </lineage>
</organism>
<reference evidence="9 10" key="1">
    <citation type="submission" date="2014-04" db="EMBL/GenBank/DDBJ databases">
        <authorList>
            <consortium name="DOE Joint Genome Institute"/>
            <person name="Kuo A."/>
            <person name="Zuccaro A."/>
            <person name="Kohler A."/>
            <person name="Nagy L.G."/>
            <person name="Floudas D."/>
            <person name="Copeland A."/>
            <person name="Barry K.W."/>
            <person name="Cichocki N."/>
            <person name="Veneault-Fourrey C."/>
            <person name="LaButti K."/>
            <person name="Lindquist E.A."/>
            <person name="Lipzen A."/>
            <person name="Lundell T."/>
            <person name="Morin E."/>
            <person name="Murat C."/>
            <person name="Sun H."/>
            <person name="Tunlid A."/>
            <person name="Henrissat B."/>
            <person name="Grigoriev I.V."/>
            <person name="Hibbett D.S."/>
            <person name="Martin F."/>
            <person name="Nordberg H.P."/>
            <person name="Cantor M.N."/>
            <person name="Hua S.X."/>
        </authorList>
    </citation>
    <scope>NUCLEOTIDE SEQUENCE [LARGE SCALE GENOMIC DNA]</scope>
    <source>
        <strain evidence="9 10">MAFF 305830</strain>
    </source>
</reference>
<dbReference type="AlphaFoldDB" id="A0A0C3BSK6"/>
<name>A0A0C3BSK6_SERVB</name>
<dbReference type="PANTHER" id="PTHR47338:SF29">
    <property type="entry name" value="ZN(2)-C6 FUNGAL-TYPE DOMAIN-CONTAINING PROTEIN"/>
    <property type="match status" value="1"/>
</dbReference>
<dbReference type="SUPFAM" id="SSF57701">
    <property type="entry name" value="Zn2/Cys6 DNA-binding domain"/>
    <property type="match status" value="1"/>
</dbReference>
<proteinExistence type="predicted"/>
<dbReference type="GO" id="GO:0000981">
    <property type="term" value="F:DNA-binding transcription factor activity, RNA polymerase II-specific"/>
    <property type="evidence" value="ECO:0007669"/>
    <property type="project" value="InterPro"/>
</dbReference>
<dbReference type="Gene3D" id="4.10.240.10">
    <property type="entry name" value="Zn(2)-C6 fungal-type DNA-binding domain"/>
    <property type="match status" value="1"/>
</dbReference>
<keyword evidence="5" id="KW-0539">Nucleus</keyword>
<dbReference type="STRING" id="933852.A0A0C3BSK6"/>
<keyword evidence="3" id="KW-0805">Transcription regulation</keyword>
<dbReference type="InterPro" id="IPR036864">
    <property type="entry name" value="Zn2-C6_fun-type_DNA-bd_sf"/>
</dbReference>
<feature type="region of interest" description="Disordered" evidence="7">
    <location>
        <begin position="143"/>
        <end position="162"/>
    </location>
</feature>
<sequence>MGKAPPSQNGVPSVLKRNMACHQCRRRKLKCDAQRPCATCRRSHANQIATAMPGVDIPAEPCCTYDDLPEPKEPVEKHQPGEGGIRARYERLEARIAELEGQLREKEMAESFQHMRSQLSPMARMTLQDPFDSLNGSNMMPYPSPYAAPPSSSSGDPSSMFHIPLPSLPMNISFDQVTTGVSPLPTSSTTGPGQQQHSPETPYPLMWSSWPERLPAAPMLTHLVETFFLCHPHANRLLHRPTFMASLRLPPTHADFPALSLLHAICALSSLWSPAVEQEDMPDLAHRPADEIFQEAERKKVREERAQLGLGARGDWFGEIHARFSREEEDKNATEGTKVFQGLQSIVVLTWYYYAHARWVEVWLHTSKALRYAVPMGLNTTPTHGPLLRSWTMPSILGPPKNAIEAEMRRTTFWLAYCYERWQAASTGWAMGLDDEDISQVLSLPQEDFNNGRTLHPELRQRISTPRMLTLHIPEQTDSFTLYVKGTVLFSKVKNFNIRFKSKYYYAVASSSAHGDRFGTFGPQPLSASSTSSASSRLFGTNNNSTAANNTNNTTNQPEEISLGAGSGSSGAHSRGPSPDMAPIATLATSGTLVDDTSLAAEARWHTSPTPIVVGFASGGGAAFSPATTGNPPPGPAGTYGSPVGQGPERIDPRDTPSFRAIDGLIEGFRTSFPKNLRDPVRDGSVDSELYVACLVPHVAFILLHDPHADPSSPHCKSAEKLLNAARAILDLVYILCATSFDITLLDPVASFAWFLAARVFVRFLKARLDGRRRTEAIGLRNELEVIRLALRRMGERVPLGFRQSKMLDDLLANEVGSALDDAVHAFSPEGTENMTLPQGSSPVVNVHHGEPLPFAAGGPRGSFSAPGGQVPNLAHRGSLSVPPRSGINSQRNSFSAQGEGAAAMAHGLPGDGRTKGIMLDQLPSFDATTHSAPDSANTLQTPFAFGVADIHHKFLESMKSQDEREMAENGQLSGGGGAGRLEMLLGEMVEDGDGDGMFGGVAGMGVLGAMGSSGLGIGAGIGIAGSGYVNDFGGVGVGW</sequence>
<feature type="region of interest" description="Disordered" evidence="7">
    <location>
        <begin position="627"/>
        <end position="648"/>
    </location>
</feature>
<keyword evidence="2" id="KW-0479">Metal-binding</keyword>
<keyword evidence="4" id="KW-0804">Transcription</keyword>
<evidence type="ECO:0000256" key="2">
    <source>
        <dbReference type="ARBA" id="ARBA00022723"/>
    </source>
</evidence>
<dbReference type="CDD" id="cd12148">
    <property type="entry name" value="fungal_TF_MHR"/>
    <property type="match status" value="1"/>
</dbReference>
<dbReference type="GO" id="GO:0008270">
    <property type="term" value="F:zinc ion binding"/>
    <property type="evidence" value="ECO:0007669"/>
    <property type="project" value="InterPro"/>
</dbReference>
<dbReference type="GO" id="GO:0006351">
    <property type="term" value="P:DNA-templated transcription"/>
    <property type="evidence" value="ECO:0007669"/>
    <property type="project" value="InterPro"/>
</dbReference>
<accession>A0A0C3BSK6</accession>
<dbReference type="SMART" id="SM00066">
    <property type="entry name" value="GAL4"/>
    <property type="match status" value="1"/>
</dbReference>
<dbReference type="GO" id="GO:0005634">
    <property type="term" value="C:nucleus"/>
    <property type="evidence" value="ECO:0007669"/>
    <property type="project" value="UniProtKB-SubCell"/>
</dbReference>
<evidence type="ECO:0000313" key="10">
    <source>
        <dbReference type="Proteomes" id="UP000054097"/>
    </source>
</evidence>
<evidence type="ECO:0000256" key="4">
    <source>
        <dbReference type="ARBA" id="ARBA00023163"/>
    </source>
</evidence>
<evidence type="ECO:0000256" key="7">
    <source>
        <dbReference type="SAM" id="MobiDB-lite"/>
    </source>
</evidence>
<feature type="compositionally biased region" description="Low complexity" evidence="7">
    <location>
        <begin position="149"/>
        <end position="159"/>
    </location>
</feature>
<evidence type="ECO:0000256" key="6">
    <source>
        <dbReference type="SAM" id="Coils"/>
    </source>
</evidence>
<feature type="domain" description="Zn(2)-C6 fungal-type" evidence="8">
    <location>
        <begin position="20"/>
        <end position="65"/>
    </location>
</feature>
<evidence type="ECO:0000259" key="8">
    <source>
        <dbReference type="PROSITE" id="PS50048"/>
    </source>
</evidence>
<feature type="compositionally biased region" description="Low complexity" evidence="7">
    <location>
        <begin position="527"/>
        <end position="556"/>
    </location>
</feature>
<reference evidence="10" key="2">
    <citation type="submission" date="2015-01" db="EMBL/GenBank/DDBJ databases">
        <title>Evolutionary Origins and Diversification of the Mycorrhizal Mutualists.</title>
        <authorList>
            <consortium name="DOE Joint Genome Institute"/>
            <consortium name="Mycorrhizal Genomics Consortium"/>
            <person name="Kohler A."/>
            <person name="Kuo A."/>
            <person name="Nagy L.G."/>
            <person name="Floudas D."/>
            <person name="Copeland A."/>
            <person name="Barry K.W."/>
            <person name="Cichocki N."/>
            <person name="Veneault-Fourrey C."/>
            <person name="LaButti K."/>
            <person name="Lindquist E.A."/>
            <person name="Lipzen A."/>
            <person name="Lundell T."/>
            <person name="Morin E."/>
            <person name="Murat C."/>
            <person name="Riley R."/>
            <person name="Ohm R."/>
            <person name="Sun H."/>
            <person name="Tunlid A."/>
            <person name="Henrissat B."/>
            <person name="Grigoriev I.V."/>
            <person name="Hibbett D.S."/>
            <person name="Martin F."/>
        </authorList>
    </citation>
    <scope>NUCLEOTIDE SEQUENCE [LARGE SCALE GENOMIC DNA]</scope>
    <source>
        <strain evidence="10">MAFF 305830</strain>
    </source>
</reference>
<evidence type="ECO:0000256" key="5">
    <source>
        <dbReference type="ARBA" id="ARBA00023242"/>
    </source>
</evidence>
<dbReference type="OrthoDB" id="39175at2759"/>
<dbReference type="HOGENOM" id="CLU_009416_0_0_1"/>